<protein>
    <submittedName>
        <fullName evidence="1">Uncharacterized protein</fullName>
    </submittedName>
</protein>
<dbReference type="HOGENOM" id="CLU_3016328_0_0_1"/>
<keyword evidence="2" id="KW-1185">Reference proteome</keyword>
<name>E9H5T5_DAPPU</name>
<dbReference type="KEGG" id="dpx:DAPPUDRAFT_253747"/>
<proteinExistence type="predicted"/>
<dbReference type="AlphaFoldDB" id="E9H5T5"/>
<dbReference type="EMBL" id="GL732594">
    <property type="protein sequence ID" value="EFX72923.1"/>
    <property type="molecule type" value="Genomic_DNA"/>
</dbReference>
<dbReference type="InParanoid" id="E9H5T5"/>
<accession>E9H5T5</accession>
<gene>
    <name evidence="1" type="ORF">DAPPUDRAFT_253747</name>
</gene>
<evidence type="ECO:0000313" key="2">
    <source>
        <dbReference type="Proteomes" id="UP000000305"/>
    </source>
</evidence>
<organism evidence="1 2">
    <name type="scientific">Daphnia pulex</name>
    <name type="common">Water flea</name>
    <dbReference type="NCBI Taxonomy" id="6669"/>
    <lineage>
        <taxon>Eukaryota</taxon>
        <taxon>Metazoa</taxon>
        <taxon>Ecdysozoa</taxon>
        <taxon>Arthropoda</taxon>
        <taxon>Crustacea</taxon>
        <taxon>Branchiopoda</taxon>
        <taxon>Diplostraca</taxon>
        <taxon>Cladocera</taxon>
        <taxon>Anomopoda</taxon>
        <taxon>Daphniidae</taxon>
        <taxon>Daphnia</taxon>
    </lineage>
</organism>
<sequence>MSTCYGTARRPVDGYLLPVVLKVTANLLNEILTASSHEALIDRIFMAYGKFPEERT</sequence>
<evidence type="ECO:0000313" key="1">
    <source>
        <dbReference type="EMBL" id="EFX72923.1"/>
    </source>
</evidence>
<reference evidence="1 2" key="1">
    <citation type="journal article" date="2011" name="Science">
        <title>The ecoresponsive genome of Daphnia pulex.</title>
        <authorList>
            <person name="Colbourne J.K."/>
            <person name="Pfrender M.E."/>
            <person name="Gilbert D."/>
            <person name="Thomas W.K."/>
            <person name="Tucker A."/>
            <person name="Oakley T.H."/>
            <person name="Tokishita S."/>
            <person name="Aerts A."/>
            <person name="Arnold G.J."/>
            <person name="Basu M.K."/>
            <person name="Bauer D.J."/>
            <person name="Caceres C.E."/>
            <person name="Carmel L."/>
            <person name="Casola C."/>
            <person name="Choi J.H."/>
            <person name="Detter J.C."/>
            <person name="Dong Q."/>
            <person name="Dusheyko S."/>
            <person name="Eads B.D."/>
            <person name="Frohlich T."/>
            <person name="Geiler-Samerotte K.A."/>
            <person name="Gerlach D."/>
            <person name="Hatcher P."/>
            <person name="Jogdeo S."/>
            <person name="Krijgsveld J."/>
            <person name="Kriventseva E.V."/>
            <person name="Kultz D."/>
            <person name="Laforsch C."/>
            <person name="Lindquist E."/>
            <person name="Lopez J."/>
            <person name="Manak J.R."/>
            <person name="Muller J."/>
            <person name="Pangilinan J."/>
            <person name="Patwardhan R.P."/>
            <person name="Pitluck S."/>
            <person name="Pritham E.J."/>
            <person name="Rechtsteiner A."/>
            <person name="Rho M."/>
            <person name="Rogozin I.B."/>
            <person name="Sakarya O."/>
            <person name="Salamov A."/>
            <person name="Schaack S."/>
            <person name="Shapiro H."/>
            <person name="Shiga Y."/>
            <person name="Skalitzky C."/>
            <person name="Smith Z."/>
            <person name="Souvorov A."/>
            <person name="Sung W."/>
            <person name="Tang Z."/>
            <person name="Tsuchiya D."/>
            <person name="Tu H."/>
            <person name="Vos H."/>
            <person name="Wang M."/>
            <person name="Wolf Y.I."/>
            <person name="Yamagata H."/>
            <person name="Yamada T."/>
            <person name="Ye Y."/>
            <person name="Shaw J.R."/>
            <person name="Andrews J."/>
            <person name="Crease T.J."/>
            <person name="Tang H."/>
            <person name="Lucas S.M."/>
            <person name="Robertson H.M."/>
            <person name="Bork P."/>
            <person name="Koonin E.V."/>
            <person name="Zdobnov E.M."/>
            <person name="Grigoriev I.V."/>
            <person name="Lynch M."/>
            <person name="Boore J.L."/>
        </authorList>
    </citation>
    <scope>NUCLEOTIDE SEQUENCE [LARGE SCALE GENOMIC DNA]</scope>
</reference>
<dbReference type="Proteomes" id="UP000000305">
    <property type="component" value="Unassembled WGS sequence"/>
</dbReference>